<organism evidence="4 5">
    <name type="scientific">Durusdinium trenchii</name>
    <dbReference type="NCBI Taxonomy" id="1381693"/>
    <lineage>
        <taxon>Eukaryota</taxon>
        <taxon>Sar</taxon>
        <taxon>Alveolata</taxon>
        <taxon>Dinophyceae</taxon>
        <taxon>Suessiales</taxon>
        <taxon>Symbiodiniaceae</taxon>
        <taxon>Durusdinium</taxon>
    </lineage>
</organism>
<dbReference type="PROSITE" id="PS00690">
    <property type="entry name" value="DEAH_ATP_HELICASE"/>
    <property type="match status" value="1"/>
</dbReference>
<evidence type="ECO:0000256" key="2">
    <source>
        <dbReference type="SAM" id="MobiDB-lite"/>
    </source>
</evidence>
<dbReference type="PANTHER" id="PTHR18934">
    <property type="entry name" value="ATP-DEPENDENT RNA HELICASE"/>
    <property type="match status" value="1"/>
</dbReference>
<dbReference type="Pfam" id="PF00270">
    <property type="entry name" value="DEAD"/>
    <property type="match status" value="1"/>
</dbReference>
<feature type="compositionally biased region" description="Low complexity" evidence="2">
    <location>
        <begin position="565"/>
        <end position="576"/>
    </location>
</feature>
<gene>
    <name evidence="4" type="ORF">CCMP2556_LOCUS336</name>
</gene>
<evidence type="ECO:0000313" key="5">
    <source>
        <dbReference type="Proteomes" id="UP001642484"/>
    </source>
</evidence>
<feature type="compositionally biased region" description="Basic and acidic residues" evidence="2">
    <location>
        <begin position="647"/>
        <end position="658"/>
    </location>
</feature>
<accession>A0ABP0H9I0</accession>
<dbReference type="SUPFAM" id="SSF52540">
    <property type="entry name" value="P-loop containing nucleoside triphosphate hydrolases"/>
    <property type="match status" value="1"/>
</dbReference>
<dbReference type="InterPro" id="IPR014001">
    <property type="entry name" value="Helicase_ATP-bd"/>
</dbReference>
<comment type="caution">
    <text evidence="4">The sequence shown here is derived from an EMBL/GenBank/DDBJ whole genome shotgun (WGS) entry which is preliminary data.</text>
</comment>
<proteinExistence type="predicted"/>
<feature type="domain" description="Helicase ATP-binding" evidence="3">
    <location>
        <begin position="741"/>
        <end position="901"/>
    </location>
</feature>
<evidence type="ECO:0000256" key="1">
    <source>
        <dbReference type="ARBA" id="ARBA00022801"/>
    </source>
</evidence>
<sequence length="1341" mass="150595">MYSGTVQTELPCHQKPGVIARLRALPLKRNTPYSGSYGGPLHLLRAAGAAVFAGGRRIRQGRHRPISRLGLFAVTLEPQQQNSTEVLVDFEAFVKWLVELERRRGKCIRTYRSLDRRVRSLMRRLRVQGVELCFVLAADPTANCCSKPEDAFLWLAEEQIVASLLRARCSWKQCTEARASDVLSRLVEDEPNVAAVFGGPQLSQTVVDGLSCDSPEAALERLAVLAEASPQPSPQMLEPFKAQMILPAEFGDVGPDAFFPSLLLTQQGASSELNKYLVEFASFLMQQPFLQRLRCLPAEAKAWLMERAVRSAGLGDTWLAEWAQLAEKLLETDISNESQWNVQEFGLAAASLLARSVPVLEEELEALAWMVELMKPRRQPSAFYDSVMTSLDLLLQDLQVGEAELGERAAAIAVGFQEILRGLICIQSLLALEKPSLVEPRDCFDDTLYRKLLVALQAGADLQRHLGGPRRPGTSGKSGKASLAATRAKRLARLLTSALPLASDDEQEREEKISDLILREKEVKSEFLQEKTEEAKFSASAWRESRGIQRTEVQRLPKRPEKLLSPEVSPEVPDVPQYRPKVRSSLAKEVAARTPPPGNMWFIPGKTETAQSKNKRQEDVTQAAEKEEEEEAEEEEEEEEEKEKEEEEKKEADSEAKVQQKRLQQNQAEAELLQEAWKNLEDDRQLARAMAHDTLPKFWENLWDEAPDSIFKENAWEQLESRKAGHPEEELPIEGMRSKIVEHVRDHRATILVGATGCGKSTRLPQYIMDEPRASVLVTQPRRVAAVEIAKRVASERGEPVGQNVGYRISGETLVGSGKLQFATIGYVLTWFLANPEQFGKFSHIVIDEVHERGADMELFLLLTKLLMYLFPRPKVILMSATMQPDEFRSYYSDFAIGEPLSVPGRTFPVEELFLDDLLSEYSDSLPPSVLTLLEAAAEQFEQLSEDDLKSPSILPGLLELAVQLCPHFAQPDSTMLIFLPGLLELNKLSDLFSEVLNAMPRQTLQGLSSFKTFVLHSMVPRTEQEEVFKPPTGIDVVAISSHPGHLLVLDCEGGNNAMSKSHSIVTVVGALFATALIFVTDGKASEAAVEALARMLEERSLIKCDGTGSLQAQTLLFVVNQSRLRYGEDALEKILSADHSEERKEIRSLISKAYPEHRRHFFTIPVDNKSEFEDRWEKLNEAIRDAAKPLSMGKLWMTGKQVVQMLRRVEEELRTRGKVSLPSLHRHVILDGWLKPKVGQVLQSRMDKLLEDLSQDQFASQKVGSVEGYCSGCQNSKKGWLDPDVEEFFCEDCWRTFSPKVLKCCFCGNFFPWILGRVEQVTKMWHCTDCLMQLGIDITD</sequence>
<protein>
    <recommendedName>
        <fullName evidence="3">Helicase ATP-binding domain-containing protein</fullName>
    </recommendedName>
</protein>
<dbReference type="PROSITE" id="PS51192">
    <property type="entry name" value="HELICASE_ATP_BIND_1"/>
    <property type="match status" value="1"/>
</dbReference>
<dbReference type="InterPro" id="IPR002464">
    <property type="entry name" value="DNA/RNA_helicase_DEAH_CS"/>
</dbReference>
<evidence type="ECO:0000259" key="3">
    <source>
        <dbReference type="PROSITE" id="PS51192"/>
    </source>
</evidence>
<dbReference type="SMART" id="SM00487">
    <property type="entry name" value="DEXDc"/>
    <property type="match status" value="1"/>
</dbReference>
<reference evidence="4 5" key="1">
    <citation type="submission" date="2024-02" db="EMBL/GenBank/DDBJ databases">
        <authorList>
            <person name="Chen Y."/>
            <person name="Shah S."/>
            <person name="Dougan E. K."/>
            <person name="Thang M."/>
            <person name="Chan C."/>
        </authorList>
    </citation>
    <scope>NUCLEOTIDE SEQUENCE [LARGE SCALE GENOMIC DNA]</scope>
</reference>
<dbReference type="Gene3D" id="3.40.50.300">
    <property type="entry name" value="P-loop containing nucleotide triphosphate hydrolases"/>
    <property type="match status" value="2"/>
</dbReference>
<dbReference type="InterPro" id="IPR011545">
    <property type="entry name" value="DEAD/DEAH_box_helicase_dom"/>
</dbReference>
<feature type="compositionally biased region" description="Basic and acidic residues" evidence="2">
    <location>
        <begin position="551"/>
        <end position="564"/>
    </location>
</feature>
<dbReference type="EMBL" id="CAXAMN010000026">
    <property type="protein sequence ID" value="CAK8985944.1"/>
    <property type="molecule type" value="Genomic_DNA"/>
</dbReference>
<keyword evidence="5" id="KW-1185">Reference proteome</keyword>
<dbReference type="InterPro" id="IPR027417">
    <property type="entry name" value="P-loop_NTPase"/>
</dbReference>
<dbReference type="Proteomes" id="UP001642484">
    <property type="component" value="Unassembled WGS sequence"/>
</dbReference>
<feature type="region of interest" description="Disordered" evidence="2">
    <location>
        <begin position="551"/>
        <end position="663"/>
    </location>
</feature>
<evidence type="ECO:0000313" key="4">
    <source>
        <dbReference type="EMBL" id="CAK8985944.1"/>
    </source>
</evidence>
<feature type="compositionally biased region" description="Acidic residues" evidence="2">
    <location>
        <begin position="626"/>
        <end position="646"/>
    </location>
</feature>
<dbReference type="CDD" id="cd17917">
    <property type="entry name" value="DEXHc_RHA-like"/>
    <property type="match status" value="1"/>
</dbReference>
<name>A0ABP0H9I0_9DINO</name>
<dbReference type="PANTHER" id="PTHR18934:SF145">
    <property type="entry name" value="ATP-DEPENDENT RNA HELICASE DHX57-RELATED"/>
    <property type="match status" value="1"/>
</dbReference>
<keyword evidence="1" id="KW-0378">Hydrolase</keyword>